<dbReference type="AlphaFoldDB" id="A0A9P5Z2D1"/>
<keyword evidence="2" id="KW-1185">Reference proteome</keyword>
<dbReference type="EMBL" id="MU155199">
    <property type="protein sequence ID" value="KAF9480147.1"/>
    <property type="molecule type" value="Genomic_DNA"/>
</dbReference>
<comment type="caution">
    <text evidence="1">The sequence shown here is derived from an EMBL/GenBank/DDBJ whole genome shotgun (WGS) entry which is preliminary data.</text>
</comment>
<evidence type="ECO:0000313" key="2">
    <source>
        <dbReference type="Proteomes" id="UP000807469"/>
    </source>
</evidence>
<name>A0A9P5Z2D1_9AGAR</name>
<sequence length="152" mass="17316">MGVANGRLMRRLVSVFIATRQNNLENTRGGDSRLFYRVERKIALPEAVHERNRRTFNSMPDCMPSSEPISSQSSGLYEKRKHVCLAFNSFEVGAPQGHRPCALEIQHMLRRPLRGRNCLGFALSASEKYLDVEMEKFCSAERSVMNKTIVPQ</sequence>
<protein>
    <submittedName>
        <fullName evidence="1">Uncharacterized protein</fullName>
    </submittedName>
</protein>
<evidence type="ECO:0000313" key="1">
    <source>
        <dbReference type="EMBL" id="KAF9480147.1"/>
    </source>
</evidence>
<gene>
    <name evidence="1" type="ORF">BDN70DRAFT_894333</name>
</gene>
<reference evidence="1" key="1">
    <citation type="submission" date="2020-11" db="EMBL/GenBank/DDBJ databases">
        <authorList>
            <consortium name="DOE Joint Genome Institute"/>
            <person name="Ahrendt S."/>
            <person name="Riley R."/>
            <person name="Andreopoulos W."/>
            <person name="Labutti K."/>
            <person name="Pangilinan J."/>
            <person name="Ruiz-Duenas F.J."/>
            <person name="Barrasa J.M."/>
            <person name="Sanchez-Garcia M."/>
            <person name="Camarero S."/>
            <person name="Miyauchi S."/>
            <person name="Serrano A."/>
            <person name="Linde D."/>
            <person name="Babiker R."/>
            <person name="Drula E."/>
            <person name="Ayuso-Fernandez I."/>
            <person name="Pacheco R."/>
            <person name="Padilla G."/>
            <person name="Ferreira P."/>
            <person name="Barriuso J."/>
            <person name="Kellner H."/>
            <person name="Castanera R."/>
            <person name="Alfaro M."/>
            <person name="Ramirez L."/>
            <person name="Pisabarro A.G."/>
            <person name="Kuo A."/>
            <person name="Tritt A."/>
            <person name="Lipzen A."/>
            <person name="He G."/>
            <person name="Yan M."/>
            <person name="Ng V."/>
            <person name="Cullen D."/>
            <person name="Martin F."/>
            <person name="Rosso M.-N."/>
            <person name="Henrissat B."/>
            <person name="Hibbett D."/>
            <person name="Martinez A.T."/>
            <person name="Grigoriev I.V."/>
        </authorList>
    </citation>
    <scope>NUCLEOTIDE SEQUENCE</scope>
    <source>
        <strain evidence="1">CIRM-BRFM 674</strain>
    </source>
</reference>
<accession>A0A9P5Z2D1</accession>
<dbReference type="Proteomes" id="UP000807469">
    <property type="component" value="Unassembled WGS sequence"/>
</dbReference>
<organism evidence="1 2">
    <name type="scientific">Pholiota conissans</name>
    <dbReference type="NCBI Taxonomy" id="109636"/>
    <lineage>
        <taxon>Eukaryota</taxon>
        <taxon>Fungi</taxon>
        <taxon>Dikarya</taxon>
        <taxon>Basidiomycota</taxon>
        <taxon>Agaricomycotina</taxon>
        <taxon>Agaricomycetes</taxon>
        <taxon>Agaricomycetidae</taxon>
        <taxon>Agaricales</taxon>
        <taxon>Agaricineae</taxon>
        <taxon>Strophariaceae</taxon>
        <taxon>Pholiota</taxon>
    </lineage>
</organism>
<proteinExistence type="predicted"/>